<comment type="caution">
    <text evidence="1">The sequence shown here is derived from an EMBL/GenBank/DDBJ whole genome shotgun (WGS) entry which is preliminary data.</text>
</comment>
<dbReference type="EMBL" id="VSRR010151627">
    <property type="protein sequence ID" value="MPD06516.1"/>
    <property type="molecule type" value="Genomic_DNA"/>
</dbReference>
<reference evidence="1 2" key="1">
    <citation type="submission" date="2019-05" db="EMBL/GenBank/DDBJ databases">
        <title>Another draft genome of Portunus trituberculatus and its Hox gene families provides insights of decapod evolution.</title>
        <authorList>
            <person name="Jeong J.-H."/>
            <person name="Song I."/>
            <person name="Kim S."/>
            <person name="Choi T."/>
            <person name="Kim D."/>
            <person name="Ryu S."/>
            <person name="Kim W."/>
        </authorList>
    </citation>
    <scope>NUCLEOTIDE SEQUENCE [LARGE SCALE GENOMIC DNA]</scope>
    <source>
        <tissue evidence="1">Muscle</tissue>
    </source>
</reference>
<protein>
    <submittedName>
        <fullName evidence="1">Uncharacterized protein</fullName>
    </submittedName>
</protein>
<organism evidence="1 2">
    <name type="scientific">Portunus trituberculatus</name>
    <name type="common">Swimming crab</name>
    <name type="synonym">Neptunus trituberculatus</name>
    <dbReference type="NCBI Taxonomy" id="210409"/>
    <lineage>
        <taxon>Eukaryota</taxon>
        <taxon>Metazoa</taxon>
        <taxon>Ecdysozoa</taxon>
        <taxon>Arthropoda</taxon>
        <taxon>Crustacea</taxon>
        <taxon>Multicrustacea</taxon>
        <taxon>Malacostraca</taxon>
        <taxon>Eumalacostraca</taxon>
        <taxon>Eucarida</taxon>
        <taxon>Decapoda</taxon>
        <taxon>Pleocyemata</taxon>
        <taxon>Brachyura</taxon>
        <taxon>Eubrachyura</taxon>
        <taxon>Portunoidea</taxon>
        <taxon>Portunidae</taxon>
        <taxon>Portuninae</taxon>
        <taxon>Portunus</taxon>
    </lineage>
</organism>
<keyword evidence="2" id="KW-1185">Reference proteome</keyword>
<sequence>MCHGTEGVNEQTITCVTCPLTCQVKKGAPGHLRHPTVHLGNVADHLQAVQYVVLIVLSNEERLYQCQQLKWWCWWWCW</sequence>
<accession>A0A5B7KI66</accession>
<dbReference type="AlphaFoldDB" id="A0A5B7KI66"/>
<gene>
    <name evidence="1" type="ORF">E2C01_102330</name>
</gene>
<proteinExistence type="predicted"/>
<evidence type="ECO:0000313" key="2">
    <source>
        <dbReference type="Proteomes" id="UP000324222"/>
    </source>
</evidence>
<evidence type="ECO:0000313" key="1">
    <source>
        <dbReference type="EMBL" id="MPD06516.1"/>
    </source>
</evidence>
<name>A0A5B7KI66_PORTR</name>
<dbReference type="Proteomes" id="UP000324222">
    <property type="component" value="Unassembled WGS sequence"/>
</dbReference>